<feature type="region of interest" description="Disordered" evidence="1">
    <location>
        <begin position="1"/>
        <end position="42"/>
    </location>
</feature>
<gene>
    <name evidence="2" type="ORF">GBAR_LOCUS12384</name>
</gene>
<dbReference type="Proteomes" id="UP001174909">
    <property type="component" value="Unassembled WGS sequence"/>
</dbReference>
<comment type="caution">
    <text evidence="2">The sequence shown here is derived from an EMBL/GenBank/DDBJ whole genome shotgun (WGS) entry which is preliminary data.</text>
</comment>
<keyword evidence="3" id="KW-1185">Reference proteome</keyword>
<reference evidence="2" key="1">
    <citation type="submission" date="2023-03" db="EMBL/GenBank/DDBJ databases">
        <authorList>
            <person name="Steffen K."/>
            <person name="Cardenas P."/>
        </authorList>
    </citation>
    <scope>NUCLEOTIDE SEQUENCE</scope>
</reference>
<organism evidence="2 3">
    <name type="scientific">Geodia barretti</name>
    <name type="common">Barrett's horny sponge</name>
    <dbReference type="NCBI Taxonomy" id="519541"/>
    <lineage>
        <taxon>Eukaryota</taxon>
        <taxon>Metazoa</taxon>
        <taxon>Porifera</taxon>
        <taxon>Demospongiae</taxon>
        <taxon>Heteroscleromorpha</taxon>
        <taxon>Tetractinellida</taxon>
        <taxon>Astrophorina</taxon>
        <taxon>Geodiidae</taxon>
        <taxon>Geodia</taxon>
    </lineage>
</organism>
<evidence type="ECO:0000313" key="3">
    <source>
        <dbReference type="Proteomes" id="UP001174909"/>
    </source>
</evidence>
<accession>A0AA35WNC5</accession>
<evidence type="ECO:0000256" key="1">
    <source>
        <dbReference type="SAM" id="MobiDB-lite"/>
    </source>
</evidence>
<sequence>MAGLDRLERTAAAGGGNTDRNKNRRVDMDSNGKGVYRVSTKE</sequence>
<proteinExistence type="predicted"/>
<name>A0AA35WNC5_GEOBA</name>
<dbReference type="AlphaFoldDB" id="A0AA35WNC5"/>
<evidence type="ECO:0000313" key="2">
    <source>
        <dbReference type="EMBL" id="CAI8020755.1"/>
    </source>
</evidence>
<dbReference type="EMBL" id="CASHTH010001846">
    <property type="protein sequence ID" value="CAI8020755.1"/>
    <property type="molecule type" value="Genomic_DNA"/>
</dbReference>
<protein>
    <submittedName>
        <fullName evidence="2">Uncharacterized protein</fullName>
    </submittedName>
</protein>
<feature type="compositionally biased region" description="Basic and acidic residues" evidence="1">
    <location>
        <begin position="19"/>
        <end position="30"/>
    </location>
</feature>